<feature type="region of interest" description="Disordered" evidence="5">
    <location>
        <begin position="709"/>
        <end position="752"/>
    </location>
</feature>
<keyword evidence="2 6" id="KW-0812">Transmembrane</keyword>
<feature type="transmembrane region" description="Helical" evidence="6">
    <location>
        <begin position="289"/>
        <end position="311"/>
    </location>
</feature>
<comment type="caution">
    <text evidence="7">The sequence shown here is derived from an EMBL/GenBank/DDBJ whole genome shotgun (WGS) entry which is preliminary data.</text>
</comment>
<keyword evidence="3 6" id="KW-1133">Transmembrane helix</keyword>
<evidence type="ECO:0000256" key="5">
    <source>
        <dbReference type="SAM" id="MobiDB-lite"/>
    </source>
</evidence>
<feature type="region of interest" description="Disordered" evidence="5">
    <location>
        <begin position="779"/>
        <end position="832"/>
    </location>
</feature>
<evidence type="ECO:0000256" key="4">
    <source>
        <dbReference type="ARBA" id="ARBA00023136"/>
    </source>
</evidence>
<evidence type="ECO:0000256" key="2">
    <source>
        <dbReference type="ARBA" id="ARBA00022692"/>
    </source>
</evidence>
<dbReference type="GO" id="GO:0016020">
    <property type="term" value="C:membrane"/>
    <property type="evidence" value="ECO:0007669"/>
    <property type="project" value="UniProtKB-SubCell"/>
</dbReference>
<dbReference type="SMART" id="SM01417">
    <property type="entry name" value="Solute_trans_a"/>
    <property type="match status" value="1"/>
</dbReference>
<evidence type="ECO:0000256" key="3">
    <source>
        <dbReference type="ARBA" id="ARBA00022989"/>
    </source>
</evidence>
<feature type="compositionally biased region" description="Polar residues" evidence="5">
    <location>
        <begin position="601"/>
        <end position="613"/>
    </location>
</feature>
<evidence type="ECO:0000313" key="7">
    <source>
        <dbReference type="EMBL" id="POW15554.1"/>
    </source>
</evidence>
<feature type="transmembrane region" description="Helical" evidence="6">
    <location>
        <begin position="257"/>
        <end position="277"/>
    </location>
</feature>
<dbReference type="VEuPathDB" id="FungiDB:PSTT_02117"/>
<evidence type="ECO:0000313" key="8">
    <source>
        <dbReference type="Proteomes" id="UP000239156"/>
    </source>
</evidence>
<dbReference type="EMBL" id="PKSL01000012">
    <property type="protein sequence ID" value="POW15554.1"/>
    <property type="molecule type" value="Genomic_DNA"/>
</dbReference>
<feature type="transmembrane region" description="Helical" evidence="6">
    <location>
        <begin position="141"/>
        <end position="159"/>
    </location>
</feature>
<feature type="non-terminal residue" evidence="7">
    <location>
        <position position="832"/>
    </location>
</feature>
<proteinExistence type="predicted"/>
<dbReference type="VEuPathDB" id="FungiDB:PSHT_04886"/>
<feature type="transmembrane region" description="Helical" evidence="6">
    <location>
        <begin position="107"/>
        <end position="129"/>
    </location>
</feature>
<reference evidence="7" key="1">
    <citation type="submission" date="2017-12" db="EMBL/GenBank/DDBJ databases">
        <title>Gene loss provides genomic basis for host adaptation in cereal stripe rust fungi.</title>
        <authorList>
            <person name="Xia C."/>
        </authorList>
    </citation>
    <scope>NUCLEOTIDE SEQUENCE [LARGE SCALE GENOMIC DNA]</scope>
    <source>
        <strain evidence="7">93-210</strain>
    </source>
</reference>
<protein>
    <recommendedName>
        <fullName evidence="9">DUF300-domain-containing protein</fullName>
    </recommendedName>
</protein>
<comment type="subcellular location">
    <subcellularLocation>
        <location evidence="1">Membrane</location>
        <topology evidence="1">Multi-pass membrane protein</topology>
    </subcellularLocation>
</comment>
<organism evidence="7 8">
    <name type="scientific">Puccinia striiformis</name>
    <dbReference type="NCBI Taxonomy" id="27350"/>
    <lineage>
        <taxon>Eukaryota</taxon>
        <taxon>Fungi</taxon>
        <taxon>Dikarya</taxon>
        <taxon>Basidiomycota</taxon>
        <taxon>Pucciniomycotina</taxon>
        <taxon>Pucciniomycetes</taxon>
        <taxon>Pucciniales</taxon>
        <taxon>Pucciniaceae</taxon>
        <taxon>Puccinia</taxon>
    </lineage>
</organism>
<feature type="non-terminal residue" evidence="7">
    <location>
        <position position="1"/>
    </location>
</feature>
<gene>
    <name evidence="7" type="ORF">PSTT_02117</name>
</gene>
<dbReference type="Proteomes" id="UP000239156">
    <property type="component" value="Unassembled WGS sequence"/>
</dbReference>
<keyword evidence="8" id="KW-1185">Reference proteome</keyword>
<dbReference type="PANTHER" id="PTHR23423">
    <property type="entry name" value="ORGANIC SOLUTE TRANSPORTER-RELATED"/>
    <property type="match status" value="1"/>
</dbReference>
<feature type="transmembrane region" description="Helical" evidence="6">
    <location>
        <begin position="187"/>
        <end position="207"/>
    </location>
</feature>
<evidence type="ECO:0000256" key="6">
    <source>
        <dbReference type="SAM" id="Phobius"/>
    </source>
</evidence>
<sequence length="832" mass="93663">HHHRPWRRDRANEAGAAIERTIIKRSRTPAGVLMILDGLKMATNPWTRMADDHSDDDTRNGNGGSGSELPPNVLWSASLSAGLATLLSFWCIVQQLRNYRKPILQRFVVRILFMVPIYSISTLISLYSLDAAFFIDLIRDIYEAFVIYCFFGLLVEYLGGERSLLILIHGREATKTYNDGDLKFSNGYTYVSLGYNFSVFILSWSLLDVYWSGLKTVQVSKPAHVQIPKTQERCPLIGFHFNLSSRPMPKFLCIKGIIFFSFWQGFGISILVALGLLKSTRYPTETLSLAIQDTLICFEMPLFSILHLYAFSHRDFIEPNVAYCGRLPFVHAFRDSILGFKDVLEDTVMTLRGTGFSYKTFEPAEGALHHHGIVRERRVRAGLRYSAGGKQKYWLPMAGENEGLAYGRKPTNEQVPGAEKTRWTKFMRKITPGKDLLDSESGYAPLLPEQAAEVIHREGEVSTGDSERRPLNDHLMGNVGRWDLAGLVYGTTKMDRTMDLILMKLPSENPRRRRIALSRCPFQLCSSPRGKFELDASGLLTSVFGLIPIFMLSGDYNSPVVDASAEEASRLMRAREDGMLANHPAAPSSWKGKARHKGTSLPGSGTGRRTSLLHNDEVEEGHHSPSRDRDRRLSDLIGSPPSKMKSSKSKAKNPQSASLPEGCVDLFIEDRGAMEERTRRNRLKGEANRFTGVSPEKVFKVLHPDLTTIDGPVSSTDPSDDNKKILDPQQNPKVDFSIDLDPQNPPSIHDSTTPEVQMIVNWRTIYRLFRSNKRTPLFMSSQNANSDLNNHHHSHHPDGDQDSTTSQENHFKPGKRASLSSNSINQNPWEHY</sequence>
<dbReference type="InterPro" id="IPR005178">
    <property type="entry name" value="Ostalpha/TMEM184C"/>
</dbReference>
<accession>A0A2S4W1A4</accession>
<evidence type="ECO:0008006" key="9">
    <source>
        <dbReference type="Google" id="ProtNLM"/>
    </source>
</evidence>
<feature type="compositionally biased region" description="Low complexity" evidence="5">
    <location>
        <begin position="635"/>
        <end position="644"/>
    </location>
</feature>
<dbReference type="AlphaFoldDB" id="A0A2S4W1A4"/>
<name>A0A2S4W1A4_9BASI</name>
<feature type="compositionally biased region" description="Polar residues" evidence="5">
    <location>
        <begin position="818"/>
        <end position="832"/>
    </location>
</feature>
<keyword evidence="4 6" id="KW-0472">Membrane</keyword>
<dbReference type="Pfam" id="PF03619">
    <property type="entry name" value="Solute_trans_a"/>
    <property type="match status" value="2"/>
</dbReference>
<feature type="region of interest" description="Disordered" evidence="5">
    <location>
        <begin position="580"/>
        <end position="659"/>
    </location>
</feature>
<feature type="compositionally biased region" description="Basic and acidic residues" evidence="5">
    <location>
        <begin position="614"/>
        <end position="634"/>
    </location>
</feature>
<evidence type="ECO:0000256" key="1">
    <source>
        <dbReference type="ARBA" id="ARBA00004141"/>
    </source>
</evidence>